<dbReference type="EMBL" id="JAMYWD010000004">
    <property type="protein sequence ID" value="KAJ4974050.1"/>
    <property type="molecule type" value="Genomic_DNA"/>
</dbReference>
<organism evidence="1 2">
    <name type="scientific">Protea cynaroides</name>
    <dbReference type="NCBI Taxonomy" id="273540"/>
    <lineage>
        <taxon>Eukaryota</taxon>
        <taxon>Viridiplantae</taxon>
        <taxon>Streptophyta</taxon>
        <taxon>Embryophyta</taxon>
        <taxon>Tracheophyta</taxon>
        <taxon>Spermatophyta</taxon>
        <taxon>Magnoliopsida</taxon>
        <taxon>Proteales</taxon>
        <taxon>Proteaceae</taxon>
        <taxon>Protea</taxon>
    </lineage>
</organism>
<proteinExistence type="predicted"/>
<accession>A0A9Q0QVW9</accession>
<comment type="caution">
    <text evidence="1">The sequence shown here is derived from an EMBL/GenBank/DDBJ whole genome shotgun (WGS) entry which is preliminary data.</text>
</comment>
<sequence>MQPIFHRWRIQATGQGWLSQRSTHSHRFEFTAMAIPVLDDCCMFTCTDCCTYQPNPKERRRALIKGFKNTENGGLVIWKAMAVTASTQTCLTAKSAVIKRILMLFP</sequence>
<evidence type="ECO:0000313" key="1">
    <source>
        <dbReference type="EMBL" id="KAJ4974050.1"/>
    </source>
</evidence>
<evidence type="ECO:0000313" key="2">
    <source>
        <dbReference type="Proteomes" id="UP001141806"/>
    </source>
</evidence>
<keyword evidence="2" id="KW-1185">Reference proteome</keyword>
<dbReference type="Proteomes" id="UP001141806">
    <property type="component" value="Unassembled WGS sequence"/>
</dbReference>
<dbReference type="AlphaFoldDB" id="A0A9Q0QVW9"/>
<name>A0A9Q0QVW9_9MAGN</name>
<reference evidence="1" key="1">
    <citation type="journal article" date="2023" name="Plant J.">
        <title>The genome of the king protea, Protea cynaroides.</title>
        <authorList>
            <person name="Chang J."/>
            <person name="Duong T.A."/>
            <person name="Schoeman C."/>
            <person name="Ma X."/>
            <person name="Roodt D."/>
            <person name="Barker N."/>
            <person name="Li Z."/>
            <person name="Van de Peer Y."/>
            <person name="Mizrachi E."/>
        </authorList>
    </citation>
    <scope>NUCLEOTIDE SEQUENCE</scope>
    <source>
        <tissue evidence="1">Young leaves</tissue>
    </source>
</reference>
<gene>
    <name evidence="1" type="ORF">NE237_007224</name>
</gene>
<protein>
    <submittedName>
        <fullName evidence="1">Uncharacterized protein</fullName>
    </submittedName>
</protein>